<dbReference type="GO" id="GO:0008270">
    <property type="term" value="F:zinc ion binding"/>
    <property type="evidence" value="ECO:0007669"/>
    <property type="project" value="UniProtKB-KW"/>
</dbReference>
<dbReference type="PANTHER" id="PTHR47287:SF15">
    <property type="entry name" value="ZINC FINGER PROTEIN 3-LIKE"/>
    <property type="match status" value="1"/>
</dbReference>
<evidence type="ECO:0000256" key="3">
    <source>
        <dbReference type="ARBA" id="ARBA00022771"/>
    </source>
</evidence>
<evidence type="ECO:0000256" key="4">
    <source>
        <dbReference type="ARBA" id="ARBA00022833"/>
    </source>
</evidence>
<feature type="compositionally biased region" description="Polar residues" evidence="7">
    <location>
        <begin position="1"/>
        <end position="13"/>
    </location>
</feature>
<dbReference type="AlphaFoldDB" id="A0AAV1XNS9"/>
<dbReference type="Gene3D" id="3.30.160.60">
    <property type="entry name" value="Classic Zinc Finger"/>
    <property type="match status" value="1"/>
</dbReference>
<dbReference type="InterPro" id="IPR036236">
    <property type="entry name" value="Znf_C2H2_sf"/>
</dbReference>
<evidence type="ECO:0000256" key="2">
    <source>
        <dbReference type="ARBA" id="ARBA00022723"/>
    </source>
</evidence>
<dbReference type="PANTHER" id="PTHR47287">
    <property type="entry name" value="C2H2 AND C2HC ZINC FINGERS SUPERFAMILY PROTEIN"/>
    <property type="match status" value="1"/>
</dbReference>
<feature type="region of interest" description="Disordered" evidence="7">
    <location>
        <begin position="1"/>
        <end position="22"/>
    </location>
</feature>
<dbReference type="InterPro" id="IPR013087">
    <property type="entry name" value="Znf_C2H2_type"/>
</dbReference>
<dbReference type="PROSITE" id="PS50157">
    <property type="entry name" value="ZINC_FINGER_C2H2_2"/>
    <property type="match status" value="1"/>
</dbReference>
<gene>
    <name evidence="9" type="ORF">LLUT_LOCUS24361</name>
</gene>
<dbReference type="Proteomes" id="UP001497480">
    <property type="component" value="Unassembled WGS sequence"/>
</dbReference>
<dbReference type="GO" id="GO:0005634">
    <property type="term" value="C:nucleus"/>
    <property type="evidence" value="ECO:0007669"/>
    <property type="project" value="UniProtKB-SubCell"/>
</dbReference>
<dbReference type="SUPFAM" id="SSF57667">
    <property type="entry name" value="beta-beta-alpha zinc fingers"/>
    <property type="match status" value="1"/>
</dbReference>
<evidence type="ECO:0000256" key="1">
    <source>
        <dbReference type="ARBA" id="ARBA00004123"/>
    </source>
</evidence>
<evidence type="ECO:0000313" key="10">
    <source>
        <dbReference type="Proteomes" id="UP001497480"/>
    </source>
</evidence>
<feature type="domain" description="C2H2-type" evidence="8">
    <location>
        <begin position="27"/>
        <end position="54"/>
    </location>
</feature>
<comment type="caution">
    <text evidence="9">The sequence shown here is derived from an EMBL/GenBank/DDBJ whole genome shotgun (WGS) entry which is preliminary data.</text>
</comment>
<evidence type="ECO:0000256" key="6">
    <source>
        <dbReference type="PROSITE-ProRule" id="PRU00042"/>
    </source>
</evidence>
<evidence type="ECO:0000256" key="7">
    <source>
        <dbReference type="SAM" id="MobiDB-lite"/>
    </source>
</evidence>
<keyword evidence="5" id="KW-0539">Nucleus</keyword>
<keyword evidence="10" id="KW-1185">Reference proteome</keyword>
<comment type="subcellular location">
    <subcellularLocation>
        <location evidence="1">Nucleus</location>
    </subcellularLocation>
</comment>
<sequence>MADPSSISDSKQGATKRLKPQSSNRTFQCHFCHRRFFTSQALGGHQNAHKLERAASRTTSKNFSFTQNNVTLPSPSPPSSFHACFIDHQPYLVQMQTHQHVATSTNVPISFHASSTSSTNDPLFLSYNDVVDASDVVNLDLTLRL</sequence>
<protein>
    <recommendedName>
        <fullName evidence="8">C2H2-type domain-containing protein</fullName>
    </recommendedName>
</protein>
<dbReference type="GO" id="GO:0009788">
    <property type="term" value="P:negative regulation of abscisic acid-activated signaling pathway"/>
    <property type="evidence" value="ECO:0007669"/>
    <property type="project" value="InterPro"/>
</dbReference>
<dbReference type="EMBL" id="CAXHTB010000017">
    <property type="protein sequence ID" value="CAL0323301.1"/>
    <property type="molecule type" value="Genomic_DNA"/>
</dbReference>
<dbReference type="PROSITE" id="PS00028">
    <property type="entry name" value="ZINC_FINGER_C2H2_1"/>
    <property type="match status" value="1"/>
</dbReference>
<organism evidence="9 10">
    <name type="scientific">Lupinus luteus</name>
    <name type="common">European yellow lupine</name>
    <dbReference type="NCBI Taxonomy" id="3873"/>
    <lineage>
        <taxon>Eukaryota</taxon>
        <taxon>Viridiplantae</taxon>
        <taxon>Streptophyta</taxon>
        <taxon>Embryophyta</taxon>
        <taxon>Tracheophyta</taxon>
        <taxon>Spermatophyta</taxon>
        <taxon>Magnoliopsida</taxon>
        <taxon>eudicotyledons</taxon>
        <taxon>Gunneridae</taxon>
        <taxon>Pentapetalae</taxon>
        <taxon>rosids</taxon>
        <taxon>fabids</taxon>
        <taxon>Fabales</taxon>
        <taxon>Fabaceae</taxon>
        <taxon>Papilionoideae</taxon>
        <taxon>50 kb inversion clade</taxon>
        <taxon>genistoids sensu lato</taxon>
        <taxon>core genistoids</taxon>
        <taxon>Genisteae</taxon>
        <taxon>Lupinus</taxon>
    </lineage>
</organism>
<evidence type="ECO:0000259" key="8">
    <source>
        <dbReference type="PROSITE" id="PS50157"/>
    </source>
</evidence>
<evidence type="ECO:0000256" key="5">
    <source>
        <dbReference type="ARBA" id="ARBA00023242"/>
    </source>
</evidence>
<reference evidence="9 10" key="1">
    <citation type="submission" date="2024-03" db="EMBL/GenBank/DDBJ databases">
        <authorList>
            <person name="Martinez-Hernandez J."/>
        </authorList>
    </citation>
    <scope>NUCLEOTIDE SEQUENCE [LARGE SCALE GENOMIC DNA]</scope>
</reference>
<keyword evidence="2" id="KW-0479">Metal-binding</keyword>
<evidence type="ECO:0000313" key="9">
    <source>
        <dbReference type="EMBL" id="CAL0323301.1"/>
    </source>
</evidence>
<keyword evidence="4" id="KW-0862">Zinc</keyword>
<name>A0AAV1XNS9_LUPLU</name>
<keyword evidence="3 6" id="KW-0863">Zinc-finger</keyword>
<accession>A0AAV1XNS9</accession>
<dbReference type="InterPro" id="IPR044246">
    <property type="entry name" value="ZFP3-like"/>
</dbReference>
<proteinExistence type="predicted"/>